<dbReference type="EMBL" id="CAMXCT010002770">
    <property type="protein sequence ID" value="CAI4000314.1"/>
    <property type="molecule type" value="Genomic_DNA"/>
</dbReference>
<keyword evidence="3" id="KW-1185">Reference proteome</keyword>
<protein>
    <submittedName>
        <fullName evidence="1">Uncharacterized protein</fullName>
    </submittedName>
</protein>
<name>A0A9P1CYX8_9DINO</name>
<sequence>MSTFMLTGLYQGVRLNAGQLTVPISNLEGWRRRSAARSQVASKSIEVAVSKTLGICKHFSDRFSEKVLHSLGCRLPPAVLAAAVVCFDLPRLLDPDRKLPQVPMKELRVLSTWAHLRLSRILEFPAFEDLVQQYQDLLSHWRDKVVATWDLFWTLRCATTKFPNGGKAVVPASWLAISRRAVPTPLTLGSSSVMRCFIQLVA</sequence>
<dbReference type="EMBL" id="CAMXCT030002770">
    <property type="protein sequence ID" value="CAL4787626.1"/>
    <property type="molecule type" value="Genomic_DNA"/>
</dbReference>
<evidence type="ECO:0000313" key="2">
    <source>
        <dbReference type="EMBL" id="CAL4787626.1"/>
    </source>
</evidence>
<dbReference type="EMBL" id="CAMXCT020002770">
    <property type="protein sequence ID" value="CAL1153689.1"/>
    <property type="molecule type" value="Genomic_DNA"/>
</dbReference>
<accession>A0A9P1CYX8</accession>
<reference evidence="2 3" key="2">
    <citation type="submission" date="2024-05" db="EMBL/GenBank/DDBJ databases">
        <authorList>
            <person name="Chen Y."/>
            <person name="Shah S."/>
            <person name="Dougan E. K."/>
            <person name="Thang M."/>
            <person name="Chan C."/>
        </authorList>
    </citation>
    <scope>NUCLEOTIDE SEQUENCE [LARGE SCALE GENOMIC DNA]</scope>
</reference>
<gene>
    <name evidence="1" type="ORF">C1SCF055_LOCUS26440</name>
</gene>
<dbReference type="Proteomes" id="UP001152797">
    <property type="component" value="Unassembled WGS sequence"/>
</dbReference>
<evidence type="ECO:0000313" key="3">
    <source>
        <dbReference type="Proteomes" id="UP001152797"/>
    </source>
</evidence>
<comment type="caution">
    <text evidence="1">The sequence shown here is derived from an EMBL/GenBank/DDBJ whole genome shotgun (WGS) entry which is preliminary data.</text>
</comment>
<organism evidence="1">
    <name type="scientific">Cladocopium goreaui</name>
    <dbReference type="NCBI Taxonomy" id="2562237"/>
    <lineage>
        <taxon>Eukaryota</taxon>
        <taxon>Sar</taxon>
        <taxon>Alveolata</taxon>
        <taxon>Dinophyceae</taxon>
        <taxon>Suessiales</taxon>
        <taxon>Symbiodiniaceae</taxon>
        <taxon>Cladocopium</taxon>
    </lineage>
</organism>
<evidence type="ECO:0000313" key="1">
    <source>
        <dbReference type="EMBL" id="CAI4000314.1"/>
    </source>
</evidence>
<proteinExistence type="predicted"/>
<dbReference type="AlphaFoldDB" id="A0A9P1CYX8"/>
<reference evidence="1" key="1">
    <citation type="submission" date="2022-10" db="EMBL/GenBank/DDBJ databases">
        <authorList>
            <person name="Chen Y."/>
            <person name="Dougan E. K."/>
            <person name="Chan C."/>
            <person name="Rhodes N."/>
            <person name="Thang M."/>
        </authorList>
    </citation>
    <scope>NUCLEOTIDE SEQUENCE</scope>
</reference>